<dbReference type="PANTHER" id="PTHR46213:SF13">
    <property type="entry name" value="DEMETER-LIKE PROTEIN 2-RELATED"/>
    <property type="match status" value="1"/>
</dbReference>
<dbReference type="InParanoid" id="D8TVE8"/>
<dbReference type="GO" id="GO:0006281">
    <property type="term" value="P:DNA repair"/>
    <property type="evidence" value="ECO:0007669"/>
    <property type="project" value="InterPro"/>
</dbReference>
<dbReference type="InterPro" id="IPR001623">
    <property type="entry name" value="DnaJ_domain"/>
</dbReference>
<feature type="region of interest" description="Disordered" evidence="3">
    <location>
        <begin position="888"/>
        <end position="927"/>
    </location>
</feature>
<feature type="compositionally biased region" description="Acidic residues" evidence="3">
    <location>
        <begin position="486"/>
        <end position="498"/>
    </location>
</feature>
<feature type="compositionally biased region" description="Low complexity" evidence="3">
    <location>
        <begin position="583"/>
        <end position="592"/>
    </location>
</feature>
<name>D8TVE8_VOLCA</name>
<feature type="compositionally biased region" description="Gly residues" evidence="3">
    <location>
        <begin position="975"/>
        <end position="993"/>
    </location>
</feature>
<dbReference type="GeneID" id="9619723"/>
<accession>D8TVE8</accession>
<dbReference type="OrthoDB" id="5607at2759"/>
<evidence type="ECO:0000313" key="6">
    <source>
        <dbReference type="Proteomes" id="UP000001058"/>
    </source>
</evidence>
<evidence type="ECO:0000313" key="5">
    <source>
        <dbReference type="EMBL" id="EFJ48564.1"/>
    </source>
</evidence>
<protein>
    <recommendedName>
        <fullName evidence="4">Demeter RRM-fold domain-containing protein</fullName>
    </recommendedName>
</protein>
<dbReference type="KEGG" id="vcn:VOLCADRAFT_90672"/>
<dbReference type="GO" id="GO:0046872">
    <property type="term" value="F:metal ion binding"/>
    <property type="evidence" value="ECO:0007669"/>
    <property type="project" value="UniProtKB-KW"/>
</dbReference>
<reference evidence="5 6" key="1">
    <citation type="journal article" date="2010" name="Science">
        <title>Genomic analysis of organismal complexity in the multicellular green alga Volvox carteri.</title>
        <authorList>
            <person name="Prochnik S.E."/>
            <person name="Umen J."/>
            <person name="Nedelcu A.M."/>
            <person name="Hallmann A."/>
            <person name="Miller S.M."/>
            <person name="Nishii I."/>
            <person name="Ferris P."/>
            <person name="Kuo A."/>
            <person name="Mitros T."/>
            <person name="Fritz-Laylin L.K."/>
            <person name="Hellsten U."/>
            <person name="Chapman J."/>
            <person name="Simakov O."/>
            <person name="Rensing S.A."/>
            <person name="Terry A."/>
            <person name="Pangilinan J."/>
            <person name="Kapitonov V."/>
            <person name="Jurka J."/>
            <person name="Salamov A."/>
            <person name="Shapiro H."/>
            <person name="Schmutz J."/>
            <person name="Grimwood J."/>
            <person name="Lindquist E."/>
            <person name="Lucas S."/>
            <person name="Grigoriev I.V."/>
            <person name="Schmitt R."/>
            <person name="Kirk D."/>
            <person name="Rokhsar D.S."/>
        </authorList>
    </citation>
    <scope>NUCLEOTIDE SEQUENCE [LARGE SCALE GENOMIC DNA]</scope>
    <source>
        <strain evidence="6">f. Nagariensis / Eve</strain>
    </source>
</reference>
<feature type="compositionally biased region" description="Polar residues" evidence="3">
    <location>
        <begin position="889"/>
        <end position="899"/>
    </location>
</feature>
<dbReference type="Pfam" id="PF15628">
    <property type="entry name" value="RRM_DME"/>
    <property type="match status" value="1"/>
</dbReference>
<dbReference type="CDD" id="cd06257">
    <property type="entry name" value="DnaJ"/>
    <property type="match status" value="1"/>
</dbReference>
<keyword evidence="1" id="KW-0479">Metal-binding</keyword>
<dbReference type="SUPFAM" id="SSF46565">
    <property type="entry name" value="Chaperone J-domain"/>
    <property type="match status" value="1"/>
</dbReference>
<dbReference type="EMBL" id="GL378339">
    <property type="protein sequence ID" value="EFJ48564.1"/>
    <property type="molecule type" value="Genomic_DNA"/>
</dbReference>
<feature type="region of interest" description="Disordered" evidence="3">
    <location>
        <begin position="1034"/>
        <end position="1058"/>
    </location>
</feature>
<organism evidence="6">
    <name type="scientific">Volvox carteri f. nagariensis</name>
    <dbReference type="NCBI Taxonomy" id="3068"/>
    <lineage>
        <taxon>Eukaryota</taxon>
        <taxon>Viridiplantae</taxon>
        <taxon>Chlorophyta</taxon>
        <taxon>core chlorophytes</taxon>
        <taxon>Chlorophyceae</taxon>
        <taxon>CS clade</taxon>
        <taxon>Chlamydomonadales</taxon>
        <taxon>Volvocaceae</taxon>
        <taxon>Volvox</taxon>
    </lineage>
</organism>
<feature type="domain" description="Demeter RRM-fold" evidence="4">
    <location>
        <begin position="1272"/>
        <end position="1311"/>
    </location>
</feature>
<keyword evidence="6" id="KW-1185">Reference proteome</keyword>
<dbReference type="GO" id="GO:0019104">
    <property type="term" value="F:DNA N-glycosylase activity"/>
    <property type="evidence" value="ECO:0007669"/>
    <property type="project" value="InterPro"/>
</dbReference>
<dbReference type="Gene3D" id="1.10.287.110">
    <property type="entry name" value="DnaJ domain"/>
    <property type="match status" value="1"/>
</dbReference>
<dbReference type="GO" id="GO:0141166">
    <property type="term" value="P:chromosomal 5-methylcytosine DNA demethylation pathway"/>
    <property type="evidence" value="ECO:0007669"/>
    <property type="project" value="InterPro"/>
</dbReference>
<dbReference type="InterPro" id="IPR028925">
    <property type="entry name" value="RRM_DME"/>
</dbReference>
<dbReference type="PANTHER" id="PTHR46213">
    <property type="entry name" value="TRANSCRIPTIONAL ACTIVATOR DEMETER"/>
    <property type="match status" value="1"/>
</dbReference>
<evidence type="ECO:0000256" key="1">
    <source>
        <dbReference type="ARBA" id="ARBA00022723"/>
    </source>
</evidence>
<feature type="region of interest" description="Disordered" evidence="3">
    <location>
        <begin position="121"/>
        <end position="192"/>
    </location>
</feature>
<sequence>MAVEVVVEEVVGPVAEVAEVVAEVLRSYLMAVEGLGRKSVACIVLLALHGKEFPVDINVARVFARLGWIPIEAEATLEQLDSYPQEPEVHKYLRSRLMHFDLETLYELHYQSITLGKLNPAEPGIVLQPPPTPPPPPAPLSQQPPSEVMHPSSPSPPPPPAASQGRLLQPPPPAASQGRLLQPPPPAPPLLLSAPVAQTSDLVEQPAAAAVPAQASAPGSTGQVFGVRKRARVMGMKSQADEAASAGGVRFPGDADTVAAAAAADPPYEAASTEEDEEYRRGAAVVEVKGAEVATRRRKERTPSLAPPAPVTEAAAEVEVEALARQQQQLRRLEFERLLHGLQDQSTASWNGTAAVSHVSQDVSAAAVSDAPMYVSADGMLVADKIAANATAAAAAASASASASAAGASSVTPSTAPTPPELAPAPEYAAIATMASERGDMDSTPPHPAVEVKARSSVSSWSRRPGPPDASDADDEAADDVHDAEVDGGGDGDAEANADADVSAPIPVGPPEVASAPEGAPGVVDEFQTPLVVGGQDCEPVHNGGGVEALQMGFSETVAATPAAAAAAVVEGEGVAVSLSLNRSSSPSAAAPLRKRKGRLGNVDDGDGSGNGGDDMCFGGGQAALPRRQLSPPIGRARFGCSGVGEGACADEGGGEVTERSPRGRKRTRNAPSSATEGPVLVKEVEEEMTVAPAAAAAMTEEALHGEKAEAAVSAAAATAAAADTLGDSVMADPGLDSPVVMAAAVRTPLLYTDDDAVMATVRRTLCNDGVIAVAETGAAATTASDPDLLGHGAISGFRLLEEGVAAAAPGLGASVPLGFCVRQEVAGAATVRQRYLELSVAVHPDKCRHPRAADAFAALTRALTTVRRAVDAAAAIRAPAPALWASATEPTTHGSSDGCTGATGAAHTEGPLSKGSCGGGADGSGGAAAGTLDPPMYIIEPDGTIRIPAAAKTPRRGAVGHMGAAPPVQDHDASGGGAAAPGDGTWGRGTNGINGSRTAIVRHTAEKRTRRRVLALKISDDVIRAIAPELPWPPASSHAAVQQQQQQQQQPSTDTESDDMPYMLVLLEPLAVGTSSHTVSAATATAALALSTAPVFSAGAANTGIAAAAPLGFAGTGIAPADAAVAATAGARAATATAFPEGGRRWPSRRGLEAEKVPYSRLQTQQHQASKPGARTAAVTVAAAKVTARSTATAAAGPQEPLWRVASPEVAALPALRRLRQLMVAAENRPMGRLSARNGMDEGDPSQMERTEAGAPAAEATALWNMELRAAVLMPCRVALRGGFPLNGTYFQTNEVFLVEHTAQQPLRLRLGQLLGIGVEAGLAALEPPSPSSLPTPSLPQNDAVEMAAAFGPTIVPREVRHECTAVYFGHATSSITRDMTAAEVAELFEEGAVCVRAFCLFTGNPRPIPAFLGAPSAGRGPRAGARRSAIEAGLAEESAE</sequence>
<feature type="compositionally biased region" description="Gly residues" evidence="3">
    <location>
        <begin position="917"/>
        <end position="927"/>
    </location>
</feature>
<feature type="compositionally biased region" description="Pro residues" evidence="3">
    <location>
        <begin position="128"/>
        <end position="139"/>
    </location>
</feature>
<dbReference type="GO" id="GO:0035514">
    <property type="term" value="F:DNA demethylase activity"/>
    <property type="evidence" value="ECO:0007669"/>
    <property type="project" value="InterPro"/>
</dbReference>
<evidence type="ECO:0000259" key="4">
    <source>
        <dbReference type="Pfam" id="PF15628"/>
    </source>
</evidence>
<feature type="compositionally biased region" description="Low complexity" evidence="3">
    <location>
        <begin position="1417"/>
        <end position="1429"/>
    </location>
</feature>
<feature type="region of interest" description="Disordered" evidence="3">
    <location>
        <begin position="438"/>
        <end position="521"/>
    </location>
</feature>
<dbReference type="SUPFAM" id="SSF48150">
    <property type="entry name" value="DNA-glycosylase"/>
    <property type="match status" value="1"/>
</dbReference>
<dbReference type="Proteomes" id="UP000001058">
    <property type="component" value="Unassembled WGS sequence"/>
</dbReference>
<feature type="region of interest" description="Disordered" evidence="3">
    <location>
        <begin position="648"/>
        <end position="677"/>
    </location>
</feature>
<evidence type="ECO:0000256" key="2">
    <source>
        <dbReference type="ARBA" id="ARBA00023004"/>
    </source>
</evidence>
<proteinExistence type="predicted"/>
<dbReference type="InterPro" id="IPR044811">
    <property type="entry name" value="DME/ROS1"/>
</dbReference>
<feature type="region of interest" description="Disordered" evidence="3">
    <location>
        <begin position="583"/>
        <end position="615"/>
    </location>
</feature>
<dbReference type="RefSeq" id="XP_002950363.1">
    <property type="nucleotide sequence ID" value="XM_002950317.1"/>
</dbReference>
<dbReference type="Gene3D" id="1.10.1670.10">
    <property type="entry name" value="Helix-hairpin-Helix base-excision DNA repair enzymes (C-terminal)"/>
    <property type="match status" value="1"/>
</dbReference>
<dbReference type="eggNOG" id="ENOG502QQKH">
    <property type="taxonomic scope" value="Eukaryota"/>
</dbReference>
<feature type="region of interest" description="Disordered" evidence="3">
    <location>
        <begin position="958"/>
        <end position="996"/>
    </location>
</feature>
<dbReference type="InterPro" id="IPR023170">
    <property type="entry name" value="HhH_base_excis_C"/>
</dbReference>
<keyword evidence="2" id="KW-0408">Iron</keyword>
<gene>
    <name evidence="5" type="ORF">VOLCADRAFT_90672</name>
</gene>
<evidence type="ECO:0000256" key="3">
    <source>
        <dbReference type="SAM" id="MobiDB-lite"/>
    </source>
</evidence>
<dbReference type="InterPro" id="IPR036869">
    <property type="entry name" value="J_dom_sf"/>
</dbReference>
<dbReference type="InterPro" id="IPR011257">
    <property type="entry name" value="DNA_glycosylase"/>
</dbReference>
<feature type="region of interest" description="Disordered" evidence="3">
    <location>
        <begin position="1417"/>
        <end position="1442"/>
    </location>
</feature>